<feature type="compositionally biased region" description="Basic and acidic residues" evidence="1">
    <location>
        <begin position="415"/>
        <end position="447"/>
    </location>
</feature>
<evidence type="ECO:0000313" key="2">
    <source>
        <dbReference type="EMBL" id="KAJ2007924.1"/>
    </source>
</evidence>
<feature type="compositionally biased region" description="Polar residues" evidence="1">
    <location>
        <begin position="672"/>
        <end position="685"/>
    </location>
</feature>
<feature type="compositionally biased region" description="Low complexity" evidence="1">
    <location>
        <begin position="630"/>
        <end position="639"/>
    </location>
</feature>
<evidence type="ECO:0000313" key="3">
    <source>
        <dbReference type="Proteomes" id="UP001150907"/>
    </source>
</evidence>
<feature type="compositionally biased region" description="Basic and acidic residues" evidence="1">
    <location>
        <begin position="83"/>
        <end position="93"/>
    </location>
</feature>
<sequence>MSEEGEADFDAGQILEDVLEQFPDEAKCSPRHERHPATGSNSSGRDGGALDANGSDTATGAPAAKGVSDTIRSAHRNSGYIDGSRRGEHDMRYGEALPPRSPGPNRRTSDEDYYHRQGTGRMRARSRSKHRSQSREYVRRAPPEYENNYESVPLRRGEQPRPDEGEHRESPYRPNRYGERDFSRSAYYRRTEREPSRYKRRETERQPYSHTGYNAREGADGGDAERRNVDKDRAIEELRLRVRATSDRPADDLTSGTRDRSPLAVHVPAATREPGPATATRPTEDSLAMRDRSASEMEVVKPQTSGDTAPVNSEGAVQLGPSVDMDDIEEGEHIEGEMEAVKLTNSEYGRGQTDVTMRSRSRSRYGHSRLPYANRSPSRGRLGKERSRSRSRPRAYHGADDRRTGGGRDYPSDSAYRRRYDNEADRGEIRARESYENRPARYPKYDDAAYGPRHGGRARSPSDVRESAYRSERRHYGSRYDRYGGADSRVEADPRQPPHSSNVSPSRRRSKSRSHSPAMSRDGSRPAARAGYGDRYSHASRPSSRGAASYSRSPSRYAREASGADAVYSTASERRRAHYSDSRWPGPDERTRSSPSHQMAIDEARPGVSDSANPLPPPPPPPPPSTQRQGSPSRGYSSRMYRRRSRTPKRDTGNSARTPYAGRHEYDAHGKSLSNGGSYHASAQHSRGHSPGANAGAGAGAGGPAMAAAEPAAPPALVLPAFSHGTDLFISRFPELDEWLKARAQVREQDKRILELSAAARRTGFELSYAGWAVQQAEGQAQLAMWHIERAEQGLDAVSGWSLITASTPGEL</sequence>
<protein>
    <submittedName>
        <fullName evidence="2">Uncharacterized protein</fullName>
    </submittedName>
</protein>
<feature type="compositionally biased region" description="Pro residues" evidence="1">
    <location>
        <begin position="614"/>
        <end position="625"/>
    </location>
</feature>
<proteinExistence type="predicted"/>
<feature type="compositionally biased region" description="Low complexity" evidence="1">
    <location>
        <begin position="539"/>
        <end position="556"/>
    </location>
</feature>
<feature type="compositionally biased region" description="Basic and acidic residues" evidence="1">
    <location>
        <begin position="331"/>
        <end position="340"/>
    </location>
</feature>
<dbReference type="EMBL" id="JANBQF010000015">
    <property type="protein sequence ID" value="KAJ2007924.1"/>
    <property type="molecule type" value="Genomic_DNA"/>
</dbReference>
<organism evidence="2 3">
    <name type="scientific">Coemansia thaxteri</name>
    <dbReference type="NCBI Taxonomy" id="2663907"/>
    <lineage>
        <taxon>Eukaryota</taxon>
        <taxon>Fungi</taxon>
        <taxon>Fungi incertae sedis</taxon>
        <taxon>Zoopagomycota</taxon>
        <taxon>Kickxellomycotina</taxon>
        <taxon>Kickxellomycetes</taxon>
        <taxon>Kickxellales</taxon>
        <taxon>Kickxellaceae</taxon>
        <taxon>Coemansia</taxon>
    </lineage>
</organism>
<feature type="compositionally biased region" description="Basic residues" evidence="1">
    <location>
        <begin position="122"/>
        <end position="132"/>
    </location>
</feature>
<feature type="compositionally biased region" description="Basic and acidic residues" evidence="1">
    <location>
        <begin position="282"/>
        <end position="299"/>
    </location>
</feature>
<keyword evidence="3" id="KW-1185">Reference proteome</keyword>
<dbReference type="AlphaFoldDB" id="A0A9W8BMJ7"/>
<feature type="compositionally biased region" description="Basic and acidic residues" evidence="1">
    <location>
        <begin position="572"/>
        <end position="592"/>
    </location>
</feature>
<feature type="compositionally biased region" description="Basic and acidic residues" evidence="1">
    <location>
        <begin position="153"/>
        <end position="207"/>
    </location>
</feature>
<dbReference type="OrthoDB" id="5585355at2759"/>
<name>A0A9W8BMJ7_9FUNG</name>
<comment type="caution">
    <text evidence="2">The sequence shown here is derived from an EMBL/GenBank/DDBJ whole genome shotgun (WGS) entry which is preliminary data.</text>
</comment>
<gene>
    <name evidence="2" type="ORF">H4R26_000507</name>
</gene>
<feature type="compositionally biased region" description="Basic and acidic residues" evidence="1">
    <location>
        <begin position="460"/>
        <end position="496"/>
    </location>
</feature>
<feature type="compositionally biased region" description="Basic and acidic residues" evidence="1">
    <location>
        <begin position="133"/>
        <end position="143"/>
    </location>
</feature>
<dbReference type="Proteomes" id="UP001150907">
    <property type="component" value="Unassembled WGS sequence"/>
</dbReference>
<feature type="compositionally biased region" description="Basic and acidic residues" evidence="1">
    <location>
        <begin position="217"/>
        <end position="261"/>
    </location>
</feature>
<accession>A0A9W8BMJ7</accession>
<feature type="compositionally biased region" description="Basic and acidic residues" evidence="1">
    <location>
        <begin position="397"/>
        <end position="406"/>
    </location>
</feature>
<feature type="compositionally biased region" description="Polar residues" evidence="1">
    <location>
        <begin position="302"/>
        <end position="311"/>
    </location>
</feature>
<reference evidence="2" key="1">
    <citation type="submission" date="2022-07" db="EMBL/GenBank/DDBJ databases">
        <title>Phylogenomic reconstructions and comparative analyses of Kickxellomycotina fungi.</title>
        <authorList>
            <person name="Reynolds N.K."/>
            <person name="Stajich J.E."/>
            <person name="Barry K."/>
            <person name="Grigoriev I.V."/>
            <person name="Crous P."/>
            <person name="Smith M.E."/>
        </authorList>
    </citation>
    <scope>NUCLEOTIDE SEQUENCE</scope>
    <source>
        <strain evidence="2">IMI 214461</strain>
    </source>
</reference>
<feature type="region of interest" description="Disordered" evidence="1">
    <location>
        <begin position="1"/>
        <end position="708"/>
    </location>
</feature>
<evidence type="ECO:0000256" key="1">
    <source>
        <dbReference type="SAM" id="MobiDB-lite"/>
    </source>
</evidence>